<dbReference type="Proteomes" id="UP001220964">
    <property type="component" value="Unassembled WGS sequence"/>
</dbReference>
<dbReference type="EMBL" id="JARGYC010000019">
    <property type="protein sequence ID" value="MDF0600927.1"/>
    <property type="molecule type" value="Genomic_DNA"/>
</dbReference>
<comment type="caution">
    <text evidence="1">The sequence shown here is derived from an EMBL/GenBank/DDBJ whole genome shotgun (WGS) entry which is preliminary data.</text>
</comment>
<gene>
    <name evidence="1" type="ORF">P1J78_09305</name>
</gene>
<proteinExistence type="predicted"/>
<evidence type="ECO:0000313" key="2">
    <source>
        <dbReference type="Proteomes" id="UP001220964"/>
    </source>
</evidence>
<dbReference type="AlphaFoldDB" id="A0AAE3NRU8"/>
<organism evidence="1 2">
    <name type="scientific">Psychromarinibacter sediminicola</name>
    <dbReference type="NCBI Taxonomy" id="3033385"/>
    <lineage>
        <taxon>Bacteria</taxon>
        <taxon>Pseudomonadati</taxon>
        <taxon>Pseudomonadota</taxon>
        <taxon>Alphaproteobacteria</taxon>
        <taxon>Rhodobacterales</taxon>
        <taxon>Paracoccaceae</taxon>
        <taxon>Psychromarinibacter</taxon>
    </lineage>
</organism>
<protein>
    <submittedName>
        <fullName evidence="1">Uncharacterized protein</fullName>
    </submittedName>
</protein>
<evidence type="ECO:0000313" key="1">
    <source>
        <dbReference type="EMBL" id="MDF0600927.1"/>
    </source>
</evidence>
<sequence length="86" mass="9836">MMEIHGIDLLADAYRVSLPDGDRTIRGLVPESLVQEWSAEAGRPVHEDVYKWIARHRPQIEKALKALSRGDTKIRAPYDRLSLVEE</sequence>
<dbReference type="RefSeq" id="WP_275567068.1">
    <property type="nucleotide sequence ID" value="NZ_JARGYC010000019.1"/>
</dbReference>
<keyword evidence="2" id="KW-1185">Reference proteome</keyword>
<name>A0AAE3NRU8_9RHOB</name>
<reference evidence="1" key="1">
    <citation type="submission" date="2023-03" db="EMBL/GenBank/DDBJ databases">
        <title>Multiphase analysis and comparison of six strains from genera Psychromarinibacter, Lutimaribacter, and Maritimibacter, including a novel species: Psychromarinibacter sediminicola sp. nov.</title>
        <authorList>
            <person name="Wang Y.-H."/>
            <person name="Ye M.-Q."/>
            <person name="Du Z.-J."/>
        </authorList>
    </citation>
    <scope>NUCLEOTIDE SEQUENCE</scope>
    <source>
        <strain evidence="1">C21-152</strain>
    </source>
</reference>
<accession>A0AAE3NRU8</accession>